<dbReference type="GO" id="GO:0009245">
    <property type="term" value="P:lipid A biosynthetic process"/>
    <property type="evidence" value="ECO:0007669"/>
    <property type="project" value="UniProtKB-UniRule"/>
</dbReference>
<evidence type="ECO:0000259" key="9">
    <source>
        <dbReference type="Pfam" id="PF04613"/>
    </source>
</evidence>
<dbReference type="SUPFAM" id="SSF51161">
    <property type="entry name" value="Trimeric LpxA-like enzymes"/>
    <property type="match status" value="1"/>
</dbReference>
<feature type="coiled-coil region" evidence="8">
    <location>
        <begin position="315"/>
        <end position="342"/>
    </location>
</feature>
<organism evidence="10 11">
    <name type="scientific">Thiohalobacter thiocyanaticus</name>
    <dbReference type="NCBI Taxonomy" id="585455"/>
    <lineage>
        <taxon>Bacteria</taxon>
        <taxon>Pseudomonadati</taxon>
        <taxon>Pseudomonadota</taxon>
        <taxon>Gammaproteobacteria</taxon>
        <taxon>Thiohalobacterales</taxon>
        <taxon>Thiohalobacteraceae</taxon>
        <taxon>Thiohalobacter</taxon>
    </lineage>
</organism>
<dbReference type="CDD" id="cd03352">
    <property type="entry name" value="LbH_LpxD"/>
    <property type="match status" value="1"/>
</dbReference>
<gene>
    <name evidence="7" type="primary">lpxD</name>
    <name evidence="10" type="ORF">FOKN1_2070</name>
</gene>
<comment type="catalytic activity">
    <reaction evidence="7">
        <text>a UDP-3-O-[(3R)-3-hydroxyacyl]-alpha-D-glucosamine + a (3R)-hydroxyacyl-[ACP] = a UDP-2-N,3-O-bis[(3R)-3-hydroxyacyl]-alpha-D-glucosamine + holo-[ACP] + H(+)</text>
        <dbReference type="Rhea" id="RHEA:53836"/>
        <dbReference type="Rhea" id="RHEA-COMP:9685"/>
        <dbReference type="Rhea" id="RHEA-COMP:9945"/>
        <dbReference type="ChEBI" id="CHEBI:15378"/>
        <dbReference type="ChEBI" id="CHEBI:64479"/>
        <dbReference type="ChEBI" id="CHEBI:78827"/>
        <dbReference type="ChEBI" id="CHEBI:137740"/>
        <dbReference type="ChEBI" id="CHEBI:137748"/>
        <dbReference type="EC" id="2.3.1.191"/>
    </reaction>
</comment>
<keyword evidence="8" id="KW-0175">Coiled coil</keyword>
<keyword evidence="5 7" id="KW-0443">Lipid metabolism</keyword>
<dbReference type="Pfam" id="PF04613">
    <property type="entry name" value="LpxD"/>
    <property type="match status" value="1"/>
</dbReference>
<reference evidence="10 11" key="1">
    <citation type="submission" date="2017-05" db="EMBL/GenBank/DDBJ databases">
        <title>Thiocyanate degradation by Thiohalobacter thiocyanaticus FOKN1.</title>
        <authorList>
            <person name="Oshiki M."/>
            <person name="Fukushima T."/>
            <person name="Kawano S."/>
            <person name="Nakagawa J."/>
        </authorList>
    </citation>
    <scope>NUCLEOTIDE SEQUENCE [LARGE SCALE GENOMIC DNA]</scope>
    <source>
        <strain evidence="10 11">FOKN1</strain>
    </source>
</reference>
<evidence type="ECO:0000256" key="1">
    <source>
        <dbReference type="ARBA" id="ARBA00022516"/>
    </source>
</evidence>
<dbReference type="InterPro" id="IPR007691">
    <property type="entry name" value="LpxD"/>
</dbReference>
<dbReference type="Gene3D" id="1.20.5.170">
    <property type="match status" value="1"/>
</dbReference>
<dbReference type="KEGG" id="ttc:FOKN1_2070"/>
<feature type="active site" description="Proton acceptor" evidence="7">
    <location>
        <position position="238"/>
    </location>
</feature>
<dbReference type="Proteomes" id="UP000218765">
    <property type="component" value="Chromosome"/>
</dbReference>
<dbReference type="UniPathway" id="UPA00973"/>
<dbReference type="GO" id="GO:0103118">
    <property type="term" value="F:UDP-3-O-[(3R)-3-hydroxyacyl]-glucosamine N-acyltransferase activity"/>
    <property type="evidence" value="ECO:0007669"/>
    <property type="project" value="UniProtKB-EC"/>
</dbReference>
<keyword evidence="11" id="KW-1185">Reference proteome</keyword>
<dbReference type="NCBIfam" id="NF002060">
    <property type="entry name" value="PRK00892.1"/>
    <property type="match status" value="1"/>
</dbReference>
<keyword evidence="1 7" id="KW-0444">Lipid biosynthesis</keyword>
<dbReference type="Pfam" id="PF00132">
    <property type="entry name" value="Hexapep"/>
    <property type="match status" value="1"/>
</dbReference>
<evidence type="ECO:0000256" key="7">
    <source>
        <dbReference type="HAMAP-Rule" id="MF_00523"/>
    </source>
</evidence>
<comment type="subunit">
    <text evidence="7">Homotrimer.</text>
</comment>
<dbReference type="Gene3D" id="3.40.1390.10">
    <property type="entry name" value="MurE/MurF, N-terminal domain"/>
    <property type="match status" value="1"/>
</dbReference>
<dbReference type="EC" id="2.3.1.191" evidence="7"/>
<dbReference type="RefSeq" id="WP_231971498.1">
    <property type="nucleotide sequence ID" value="NZ_AP018052.1"/>
</dbReference>
<comment type="similarity">
    <text evidence="7">Belongs to the transferase hexapeptide repeat family. LpxD subfamily.</text>
</comment>
<evidence type="ECO:0000256" key="8">
    <source>
        <dbReference type="SAM" id="Coils"/>
    </source>
</evidence>
<protein>
    <recommendedName>
        <fullName evidence="7">UDP-3-O-acylglucosamine N-acyltransferase</fullName>
        <ecNumber evidence="7">2.3.1.191</ecNumber>
    </recommendedName>
</protein>
<evidence type="ECO:0000256" key="3">
    <source>
        <dbReference type="ARBA" id="ARBA00022679"/>
    </source>
</evidence>
<evidence type="ECO:0000256" key="5">
    <source>
        <dbReference type="ARBA" id="ARBA00023098"/>
    </source>
</evidence>
<keyword evidence="6 7" id="KW-0012">Acyltransferase</keyword>
<dbReference type="NCBIfam" id="TIGR01853">
    <property type="entry name" value="lipid_A_lpxD"/>
    <property type="match status" value="1"/>
</dbReference>
<keyword evidence="3 7" id="KW-0808">Transferase</keyword>
<dbReference type="InterPro" id="IPR011004">
    <property type="entry name" value="Trimer_LpxA-like_sf"/>
</dbReference>
<dbReference type="InterPro" id="IPR001451">
    <property type="entry name" value="Hexapep"/>
</dbReference>
<dbReference type="HAMAP" id="MF_00523">
    <property type="entry name" value="LpxD"/>
    <property type="match status" value="1"/>
</dbReference>
<comment type="function">
    <text evidence="7">Catalyzes the N-acylation of UDP-3-O-acylglucosamine using 3-hydroxyacyl-ACP as the acyl donor. Is involved in the biosynthesis of lipid A, a phosphorylated glycolipid that anchors the lipopolysaccharide to the outer membrane of the cell.</text>
</comment>
<evidence type="ECO:0000256" key="4">
    <source>
        <dbReference type="ARBA" id="ARBA00022737"/>
    </source>
</evidence>
<feature type="domain" description="UDP-3-O-[3-hydroxymyristoyl] glucosamine N-acyltransferase non-repeat region" evidence="9">
    <location>
        <begin position="24"/>
        <end position="88"/>
    </location>
</feature>
<dbReference type="InterPro" id="IPR020573">
    <property type="entry name" value="UDP_GlcNAc_AcTrfase_non-rep"/>
</dbReference>
<dbReference type="GO" id="GO:0016020">
    <property type="term" value="C:membrane"/>
    <property type="evidence" value="ECO:0007669"/>
    <property type="project" value="GOC"/>
</dbReference>
<evidence type="ECO:0000256" key="6">
    <source>
        <dbReference type="ARBA" id="ARBA00023315"/>
    </source>
</evidence>
<dbReference type="PANTHER" id="PTHR43378:SF2">
    <property type="entry name" value="UDP-3-O-ACYLGLUCOSAMINE N-ACYLTRANSFERASE 1, MITOCHONDRIAL-RELATED"/>
    <property type="match status" value="1"/>
</dbReference>
<proteinExistence type="inferred from homology"/>
<dbReference type="GO" id="GO:0016410">
    <property type="term" value="F:N-acyltransferase activity"/>
    <property type="evidence" value="ECO:0007669"/>
    <property type="project" value="InterPro"/>
</dbReference>
<dbReference type="Gene3D" id="2.160.10.10">
    <property type="entry name" value="Hexapeptide repeat proteins"/>
    <property type="match status" value="1"/>
</dbReference>
<dbReference type="PANTHER" id="PTHR43378">
    <property type="entry name" value="UDP-3-O-ACYLGLUCOSAMINE N-ACYLTRANSFERASE"/>
    <property type="match status" value="1"/>
</dbReference>
<keyword evidence="4 7" id="KW-0677">Repeat</keyword>
<name>A0A1Z4VS38_9GAMM</name>
<evidence type="ECO:0000313" key="11">
    <source>
        <dbReference type="Proteomes" id="UP000218765"/>
    </source>
</evidence>
<keyword evidence="2 7" id="KW-0441">Lipid A biosynthesis</keyword>
<sequence length="354" mass="36815">MTWTLEALARQLEVRLVGDGATCIDGVCTLQQGREGGLSFLANTAYRKYLHNTRASAVIVADEDLADCPVPALVSDNPYATYARAATLLSELPAPAPGVHPSAVVHPQAQVDTSASVGPLCVIEAGAVIGEDCVLGPNCLVGRGARVGAGTRLVANVTLCHEVRLGRGCLLHPGVVIGSDGFGIAKDQGRWLKVPQLGGVEIGDDVEIGANTTVDRGALENTVIAGGAKLDNQIQVAHNVHIGEHTAVAGCVGISGSARIGSHCLLAGGVGVVGHLEIADHTVVTGMSMVTRSITEAGVYSSGLAAMPADKWNRIQARLRRLDDMARRLQSLEQQLTALRDGAIDKKSPDNEND</sequence>
<accession>A0A1Z4VS38</accession>
<dbReference type="EMBL" id="AP018052">
    <property type="protein sequence ID" value="BAZ94450.1"/>
    <property type="molecule type" value="Genomic_DNA"/>
</dbReference>
<dbReference type="AlphaFoldDB" id="A0A1Z4VS38"/>
<evidence type="ECO:0000313" key="10">
    <source>
        <dbReference type="EMBL" id="BAZ94450.1"/>
    </source>
</evidence>
<evidence type="ECO:0000256" key="2">
    <source>
        <dbReference type="ARBA" id="ARBA00022556"/>
    </source>
</evidence>
<comment type="pathway">
    <text evidence="7">Bacterial outer membrane biogenesis; LPS lipid A biosynthesis.</text>
</comment>
<dbReference type="PROSITE" id="PS00101">
    <property type="entry name" value="HEXAPEP_TRANSFERASES"/>
    <property type="match status" value="1"/>
</dbReference>
<dbReference type="InterPro" id="IPR018357">
    <property type="entry name" value="Hexapep_transf_CS"/>
</dbReference>